<name>A0A3S0N103_9FLAO</name>
<dbReference type="InterPro" id="IPR014729">
    <property type="entry name" value="Rossmann-like_a/b/a_fold"/>
</dbReference>
<accession>A0A3S0N103</accession>
<dbReference type="InterPro" id="IPR002761">
    <property type="entry name" value="Diphthami_syn_dom"/>
</dbReference>
<gene>
    <name evidence="2" type="ORF">EKL98_05630</name>
</gene>
<evidence type="ECO:0000313" key="3">
    <source>
        <dbReference type="Proteomes" id="UP000280825"/>
    </source>
</evidence>
<sequence>MNFVSSWSGGKDSCYAVMKASQNGFIPKGLLNMMNENGKVSRSHGLPLSVLKQQA</sequence>
<protein>
    <recommendedName>
        <fullName evidence="1">Diphthamide synthase domain-containing protein</fullName>
    </recommendedName>
</protein>
<dbReference type="Proteomes" id="UP000280825">
    <property type="component" value="Unassembled WGS sequence"/>
</dbReference>
<dbReference type="AlphaFoldDB" id="A0A3S0N103"/>
<dbReference type="SUPFAM" id="SSF52402">
    <property type="entry name" value="Adenine nucleotide alpha hydrolases-like"/>
    <property type="match status" value="1"/>
</dbReference>
<dbReference type="Pfam" id="PF01902">
    <property type="entry name" value="Diphthami_syn_2"/>
    <property type="match status" value="1"/>
</dbReference>
<proteinExistence type="predicted"/>
<organism evidence="2 3">
    <name type="scientific">Flavobacterium bomense</name>
    <dbReference type="NCBI Taxonomy" id="2497483"/>
    <lineage>
        <taxon>Bacteria</taxon>
        <taxon>Pseudomonadati</taxon>
        <taxon>Bacteroidota</taxon>
        <taxon>Flavobacteriia</taxon>
        <taxon>Flavobacteriales</taxon>
        <taxon>Flavobacteriaceae</taxon>
        <taxon>Flavobacterium</taxon>
    </lineage>
</organism>
<reference evidence="2 3" key="1">
    <citation type="submission" date="2018-12" db="EMBL/GenBank/DDBJ databases">
        <title>Flavobacterium sp. nov., isolated from glacier ice.</title>
        <authorList>
            <person name="Liu Q."/>
            <person name="Xin Y.-H."/>
        </authorList>
    </citation>
    <scope>NUCLEOTIDE SEQUENCE [LARGE SCALE GENOMIC DNA]</scope>
    <source>
        <strain evidence="2 3">RB1N8</strain>
    </source>
</reference>
<dbReference type="Gene3D" id="3.40.50.620">
    <property type="entry name" value="HUPs"/>
    <property type="match status" value="1"/>
</dbReference>
<dbReference type="RefSeq" id="WP_126460781.1">
    <property type="nucleotide sequence ID" value="NZ_RYDJ01000004.1"/>
</dbReference>
<feature type="domain" description="Diphthamide synthase" evidence="1">
    <location>
        <begin position="3"/>
        <end position="55"/>
    </location>
</feature>
<keyword evidence="3" id="KW-1185">Reference proteome</keyword>
<comment type="caution">
    <text evidence="2">The sequence shown here is derived from an EMBL/GenBank/DDBJ whole genome shotgun (WGS) entry which is preliminary data.</text>
</comment>
<evidence type="ECO:0000313" key="2">
    <source>
        <dbReference type="EMBL" id="RTZ06009.1"/>
    </source>
</evidence>
<dbReference type="EMBL" id="RYDJ01000004">
    <property type="protein sequence ID" value="RTZ06009.1"/>
    <property type="molecule type" value="Genomic_DNA"/>
</dbReference>
<evidence type="ECO:0000259" key="1">
    <source>
        <dbReference type="Pfam" id="PF01902"/>
    </source>
</evidence>